<keyword evidence="2" id="KW-1185">Reference proteome</keyword>
<protein>
    <submittedName>
        <fullName evidence="1">Uncharacterized protein</fullName>
    </submittedName>
</protein>
<reference evidence="1 2" key="1">
    <citation type="journal article" date="2019" name="Commun. Biol.">
        <title>The bagworm genome reveals a unique fibroin gene that provides high tensile strength.</title>
        <authorList>
            <person name="Kono N."/>
            <person name="Nakamura H."/>
            <person name="Ohtoshi R."/>
            <person name="Tomita M."/>
            <person name="Numata K."/>
            <person name="Arakawa K."/>
        </authorList>
    </citation>
    <scope>NUCLEOTIDE SEQUENCE [LARGE SCALE GENOMIC DNA]</scope>
</reference>
<evidence type="ECO:0000313" key="2">
    <source>
        <dbReference type="Proteomes" id="UP000299102"/>
    </source>
</evidence>
<name>A0A4C1T4P5_EUMVA</name>
<sequence length="149" mass="16661">MCGLALSWGKTTPILLISPGRFFLTSCPALRSVTSRISNVPAGRKAIRHPRRLLRPLSSSELGTLWEATMNFHTSDIIICYQKVTIYKAFRRTRACFDLRFDSSPIVRGSEDSQGNNSRYSFGTKNIKLTLKRVAANVGAGVIRNEVER</sequence>
<accession>A0A4C1T4P5</accession>
<dbReference type="Proteomes" id="UP000299102">
    <property type="component" value="Unassembled WGS sequence"/>
</dbReference>
<dbReference type="EMBL" id="BGZK01000031">
    <property type="protein sequence ID" value="GBP08540.1"/>
    <property type="molecule type" value="Genomic_DNA"/>
</dbReference>
<proteinExistence type="predicted"/>
<comment type="caution">
    <text evidence="1">The sequence shown here is derived from an EMBL/GenBank/DDBJ whole genome shotgun (WGS) entry which is preliminary data.</text>
</comment>
<evidence type="ECO:0000313" key="1">
    <source>
        <dbReference type="EMBL" id="GBP08540.1"/>
    </source>
</evidence>
<dbReference type="AlphaFoldDB" id="A0A4C1T4P5"/>
<gene>
    <name evidence="1" type="ORF">EVAR_77211_1</name>
</gene>
<organism evidence="1 2">
    <name type="scientific">Eumeta variegata</name>
    <name type="common">Bagworm moth</name>
    <name type="synonym">Eumeta japonica</name>
    <dbReference type="NCBI Taxonomy" id="151549"/>
    <lineage>
        <taxon>Eukaryota</taxon>
        <taxon>Metazoa</taxon>
        <taxon>Ecdysozoa</taxon>
        <taxon>Arthropoda</taxon>
        <taxon>Hexapoda</taxon>
        <taxon>Insecta</taxon>
        <taxon>Pterygota</taxon>
        <taxon>Neoptera</taxon>
        <taxon>Endopterygota</taxon>
        <taxon>Lepidoptera</taxon>
        <taxon>Glossata</taxon>
        <taxon>Ditrysia</taxon>
        <taxon>Tineoidea</taxon>
        <taxon>Psychidae</taxon>
        <taxon>Oiketicinae</taxon>
        <taxon>Eumeta</taxon>
    </lineage>
</organism>